<keyword evidence="1 2" id="KW-0430">Lectin</keyword>
<dbReference type="GeneID" id="101832574"/>
<proteinExistence type="predicted"/>
<dbReference type="PANTHER" id="PTHR11346:SF111">
    <property type="entry name" value="GALECTIN-12"/>
    <property type="match status" value="1"/>
</dbReference>
<evidence type="ECO:0000313" key="5">
    <source>
        <dbReference type="Proteomes" id="UP000886700"/>
    </source>
</evidence>
<dbReference type="PANTHER" id="PTHR11346">
    <property type="entry name" value="GALECTIN"/>
    <property type="match status" value="1"/>
</dbReference>
<feature type="region of interest" description="Disordered" evidence="3">
    <location>
        <begin position="317"/>
        <end position="349"/>
    </location>
</feature>
<evidence type="ECO:0000256" key="2">
    <source>
        <dbReference type="RuleBase" id="RU102079"/>
    </source>
</evidence>
<dbReference type="PROSITE" id="PS51304">
    <property type="entry name" value="GALECTIN"/>
    <property type="match status" value="1"/>
</dbReference>
<feature type="compositionally biased region" description="Polar residues" evidence="3">
    <location>
        <begin position="384"/>
        <end position="394"/>
    </location>
</feature>
<feature type="domain" description="Galectin" evidence="4">
    <location>
        <begin position="43"/>
        <end position="189"/>
    </location>
</feature>
<dbReference type="Pfam" id="PF00337">
    <property type="entry name" value="Gal-bind_lectin"/>
    <property type="match status" value="1"/>
</dbReference>
<dbReference type="CDD" id="cd00070">
    <property type="entry name" value="GLECT"/>
    <property type="match status" value="1"/>
</dbReference>
<sequence>MSADEHLDPIPDSFILQPPVFHPVSRLNTETGQLNSKLHVVPYVTTIFGGLYAGKMVMLQGVVPLHARRRTSPKLRNTPTRFQVDFQCGCCLHPRPDIAFHFNPRFYTVKPHVICNTLQGGLWQKEVRWPGVTLQKGASFLILFLFENEEVKVSVNGQHFLHFCYQLPLSRVDTLGIYGDILVKAVGFLNINPFVEGRREYPVGYPFLLYSPRLQWEEGEQLQFHLTLFTLQTGGTLLTHSSSGSPSRASHCSSRIGPTRAERFHPEPEEWDHPCSSNTQSFLHRQNTGLGLLLGTKKADLSALPLLPPAIFRGTASMPGGRAEAGTQWAGAGSHQPEPESTGAATGAQDHWKCSSLLCPLLRRAPKAPNQRRGRAAAARAPQHSLTLLSSWDQ</sequence>
<feature type="region of interest" description="Disordered" evidence="3">
    <location>
        <begin position="365"/>
        <end position="394"/>
    </location>
</feature>
<dbReference type="SMART" id="SM00908">
    <property type="entry name" value="Gal-bind_lectin"/>
    <property type="match status" value="1"/>
</dbReference>
<dbReference type="SUPFAM" id="SSF49899">
    <property type="entry name" value="Concanavalin A-like lectins/glucanases"/>
    <property type="match status" value="1"/>
</dbReference>
<name>A0ABM2XN39_MESAU</name>
<evidence type="ECO:0000256" key="3">
    <source>
        <dbReference type="SAM" id="MobiDB-lite"/>
    </source>
</evidence>
<gene>
    <name evidence="6 7" type="primary">Lgals12</name>
</gene>
<evidence type="ECO:0000259" key="4">
    <source>
        <dbReference type="PROSITE" id="PS51304"/>
    </source>
</evidence>
<dbReference type="SMART" id="SM00276">
    <property type="entry name" value="GLECT"/>
    <property type="match status" value="1"/>
</dbReference>
<reference evidence="6 7" key="1">
    <citation type="submission" date="2025-05" db="UniProtKB">
        <authorList>
            <consortium name="RefSeq"/>
        </authorList>
    </citation>
    <scope>IDENTIFICATION</scope>
    <source>
        <tissue evidence="6 7">Liver</tissue>
    </source>
</reference>
<feature type="compositionally biased region" description="Basic residues" evidence="3">
    <location>
        <begin position="365"/>
        <end position="375"/>
    </location>
</feature>
<accession>A0ABM2XN39</accession>
<dbReference type="Gene3D" id="2.60.120.200">
    <property type="match status" value="1"/>
</dbReference>
<organism evidence="5 6">
    <name type="scientific">Mesocricetus auratus</name>
    <name type="common">Golden hamster</name>
    <dbReference type="NCBI Taxonomy" id="10036"/>
    <lineage>
        <taxon>Eukaryota</taxon>
        <taxon>Metazoa</taxon>
        <taxon>Chordata</taxon>
        <taxon>Craniata</taxon>
        <taxon>Vertebrata</taxon>
        <taxon>Euteleostomi</taxon>
        <taxon>Mammalia</taxon>
        <taxon>Eutheria</taxon>
        <taxon>Euarchontoglires</taxon>
        <taxon>Glires</taxon>
        <taxon>Rodentia</taxon>
        <taxon>Myomorpha</taxon>
        <taxon>Muroidea</taxon>
        <taxon>Cricetidae</taxon>
        <taxon>Cricetinae</taxon>
        <taxon>Mesocricetus</taxon>
    </lineage>
</organism>
<dbReference type="InterPro" id="IPR001079">
    <property type="entry name" value="Galectin_CRD"/>
</dbReference>
<dbReference type="InterPro" id="IPR013320">
    <property type="entry name" value="ConA-like_dom_sf"/>
</dbReference>
<evidence type="ECO:0000313" key="7">
    <source>
        <dbReference type="RefSeq" id="XP_040604157.1"/>
    </source>
</evidence>
<dbReference type="RefSeq" id="XP_040604152.1">
    <property type="nucleotide sequence ID" value="XM_040748218.1"/>
</dbReference>
<dbReference type="RefSeq" id="XP_040604157.1">
    <property type="nucleotide sequence ID" value="XM_040748223.1"/>
</dbReference>
<dbReference type="Proteomes" id="UP000886700">
    <property type="component" value="Unplaced"/>
</dbReference>
<evidence type="ECO:0000313" key="6">
    <source>
        <dbReference type="RefSeq" id="XP_040604152.1"/>
    </source>
</evidence>
<protein>
    <recommendedName>
        <fullName evidence="2">Galectin</fullName>
    </recommendedName>
</protein>
<keyword evidence="5" id="KW-1185">Reference proteome</keyword>
<evidence type="ECO:0000256" key="1">
    <source>
        <dbReference type="ARBA" id="ARBA00022734"/>
    </source>
</evidence>
<dbReference type="InterPro" id="IPR044156">
    <property type="entry name" value="Galectin-like"/>
</dbReference>